<keyword evidence="13 19" id="KW-0472">Membrane</keyword>
<dbReference type="AlphaFoldDB" id="A0A163YV62"/>
<evidence type="ECO:0000256" key="5">
    <source>
        <dbReference type="ARBA" id="ARBA00013200"/>
    </source>
</evidence>
<evidence type="ECO:0000256" key="4">
    <source>
        <dbReference type="ARBA" id="ARBA00010561"/>
    </source>
</evidence>
<protein>
    <recommendedName>
        <fullName evidence="6 19">Adenosylcobinamide-GDP ribazoletransferase</fullName>
        <ecNumber evidence="5 19">2.7.8.26</ecNumber>
    </recommendedName>
    <alternativeName>
        <fullName evidence="16 19">Cobalamin synthase</fullName>
    </alternativeName>
    <alternativeName>
        <fullName evidence="15 19">Cobalamin-5'-phosphate synthase</fullName>
    </alternativeName>
</protein>
<evidence type="ECO:0000256" key="9">
    <source>
        <dbReference type="ARBA" id="ARBA00022679"/>
    </source>
</evidence>
<keyword evidence="12 19" id="KW-1133">Transmembrane helix</keyword>
<dbReference type="HAMAP" id="MF_00719">
    <property type="entry name" value="CobS"/>
    <property type="match status" value="1"/>
</dbReference>
<evidence type="ECO:0000256" key="3">
    <source>
        <dbReference type="ARBA" id="ARBA00004663"/>
    </source>
</evidence>
<feature type="transmembrane region" description="Helical" evidence="19">
    <location>
        <begin position="126"/>
        <end position="148"/>
    </location>
</feature>
<dbReference type="OrthoDB" id="9794626at2"/>
<keyword evidence="8 19" id="KW-0169">Cobalamin biosynthesis</keyword>
<keyword evidence="21" id="KW-1185">Reference proteome</keyword>
<comment type="similarity">
    <text evidence="4 19">Belongs to the CobS family.</text>
</comment>
<dbReference type="GO" id="GO:0009236">
    <property type="term" value="P:cobalamin biosynthetic process"/>
    <property type="evidence" value="ECO:0007669"/>
    <property type="project" value="UniProtKB-UniRule"/>
</dbReference>
<dbReference type="InterPro" id="IPR003805">
    <property type="entry name" value="CobS"/>
</dbReference>
<dbReference type="EC" id="2.7.8.26" evidence="5 19"/>
<organism evidence="20 21">
    <name type="scientific">Tardiphaga robiniae</name>
    <dbReference type="NCBI Taxonomy" id="943830"/>
    <lineage>
        <taxon>Bacteria</taxon>
        <taxon>Pseudomonadati</taxon>
        <taxon>Pseudomonadota</taxon>
        <taxon>Alphaproteobacteria</taxon>
        <taxon>Hyphomicrobiales</taxon>
        <taxon>Nitrobacteraceae</taxon>
        <taxon>Tardiphaga</taxon>
    </lineage>
</organism>
<comment type="caution">
    <text evidence="20">The sequence shown here is derived from an EMBL/GenBank/DDBJ whole genome shotgun (WGS) entry which is preliminary data.</text>
</comment>
<comment type="function">
    <text evidence="14 19">Joins adenosylcobinamide-GDP and alpha-ribazole to generate adenosylcobalamin (Ado-cobalamin). Also synthesizes adenosylcobalamin 5'-phosphate from adenosylcobinamide-GDP and alpha-ribazole 5'-phosphate.</text>
</comment>
<evidence type="ECO:0000256" key="17">
    <source>
        <dbReference type="ARBA" id="ARBA00048623"/>
    </source>
</evidence>
<comment type="catalytic activity">
    <reaction evidence="18 19">
        <text>alpha-ribazole 5'-phosphate + adenosylcob(III)inamide-GDP = adenosylcob(III)alamin 5'-phosphate + GMP + H(+)</text>
        <dbReference type="Rhea" id="RHEA:23560"/>
        <dbReference type="ChEBI" id="CHEBI:15378"/>
        <dbReference type="ChEBI" id="CHEBI:57918"/>
        <dbReference type="ChEBI" id="CHEBI:58115"/>
        <dbReference type="ChEBI" id="CHEBI:60487"/>
        <dbReference type="ChEBI" id="CHEBI:60493"/>
        <dbReference type="EC" id="2.7.8.26"/>
    </reaction>
</comment>
<feature type="transmembrane region" description="Helical" evidence="19">
    <location>
        <begin position="233"/>
        <end position="253"/>
    </location>
</feature>
<dbReference type="Pfam" id="PF02654">
    <property type="entry name" value="CobS"/>
    <property type="match status" value="1"/>
</dbReference>
<dbReference type="EMBL" id="LVYV01000019">
    <property type="protein sequence ID" value="KZD22613.1"/>
    <property type="molecule type" value="Genomic_DNA"/>
</dbReference>
<feature type="transmembrane region" description="Helical" evidence="19">
    <location>
        <begin position="63"/>
        <end position="81"/>
    </location>
</feature>
<feature type="transmembrane region" description="Helical" evidence="19">
    <location>
        <begin position="182"/>
        <end position="198"/>
    </location>
</feature>
<evidence type="ECO:0000256" key="6">
    <source>
        <dbReference type="ARBA" id="ARBA00015850"/>
    </source>
</evidence>
<dbReference type="NCBIfam" id="TIGR00317">
    <property type="entry name" value="cobS"/>
    <property type="match status" value="1"/>
</dbReference>
<evidence type="ECO:0000256" key="18">
    <source>
        <dbReference type="ARBA" id="ARBA00049504"/>
    </source>
</evidence>
<dbReference type="PANTHER" id="PTHR34148:SF1">
    <property type="entry name" value="ADENOSYLCOBINAMIDE-GDP RIBAZOLETRANSFERASE"/>
    <property type="match status" value="1"/>
</dbReference>
<evidence type="ECO:0000313" key="20">
    <source>
        <dbReference type="EMBL" id="KZD22613.1"/>
    </source>
</evidence>
<dbReference type="STRING" id="943830.A4A58_29110"/>
<feature type="transmembrane region" description="Helical" evidence="19">
    <location>
        <begin position="35"/>
        <end position="56"/>
    </location>
</feature>
<dbReference type="GO" id="GO:0005886">
    <property type="term" value="C:plasma membrane"/>
    <property type="evidence" value="ECO:0007669"/>
    <property type="project" value="UniProtKB-SubCell"/>
</dbReference>
<comment type="cofactor">
    <cofactor evidence="1 19">
        <name>Mg(2+)</name>
        <dbReference type="ChEBI" id="CHEBI:18420"/>
    </cofactor>
</comment>
<evidence type="ECO:0000256" key="13">
    <source>
        <dbReference type="ARBA" id="ARBA00023136"/>
    </source>
</evidence>
<sequence>MRLDPHLLNAIRFLTVLPVPASADATQPDWLARAMKYFPVVGAGIGAASAIVFLVAGEFWSPLIAALLAITTSIALTSALHEDGLADTADSFGGGWTIEKRLAIMKDSRIGTYGALALGLGTALRIAALATLPVWAGAAALLAVHAAARAMPAFVMNRLPYSGDTNTMKVSYADAPVRPDELIFALIVVALASIPLALVSVASLVAGLLLGAALAALLTLWSRRLVGGYTGDVLGAVEQLFEIGFLLGVSALIK</sequence>
<keyword evidence="9 19" id="KW-0808">Transferase</keyword>
<reference evidence="20 21" key="1">
    <citation type="submission" date="2016-03" db="EMBL/GenBank/DDBJ databases">
        <title>Microsymbionts genomes from the relict species Vavilovia formosa (Stev.) Fed.</title>
        <authorList>
            <person name="Kopat V."/>
            <person name="Chirak E."/>
            <person name="Kimeklis A."/>
            <person name="Andronov E."/>
        </authorList>
    </citation>
    <scope>NUCLEOTIDE SEQUENCE [LARGE SCALE GENOMIC DNA]</scope>
    <source>
        <strain evidence="20 21">Vaf07</strain>
    </source>
</reference>
<keyword evidence="7 19" id="KW-1003">Cell membrane</keyword>
<keyword evidence="11 19" id="KW-0460">Magnesium</keyword>
<evidence type="ECO:0000256" key="16">
    <source>
        <dbReference type="ARBA" id="ARBA00032853"/>
    </source>
</evidence>
<evidence type="ECO:0000256" key="7">
    <source>
        <dbReference type="ARBA" id="ARBA00022475"/>
    </source>
</evidence>
<evidence type="ECO:0000256" key="15">
    <source>
        <dbReference type="ARBA" id="ARBA00032605"/>
    </source>
</evidence>
<evidence type="ECO:0000256" key="11">
    <source>
        <dbReference type="ARBA" id="ARBA00022842"/>
    </source>
</evidence>
<comment type="pathway">
    <text evidence="3 19">Cofactor biosynthesis; adenosylcobalamin biosynthesis; adenosylcobalamin from cob(II)yrinate a,c-diamide: step 7/7.</text>
</comment>
<dbReference type="Proteomes" id="UP000076574">
    <property type="component" value="Unassembled WGS sequence"/>
</dbReference>
<gene>
    <name evidence="19" type="primary">cobS</name>
    <name evidence="20" type="ORF">A4A58_29110</name>
</gene>
<dbReference type="GO" id="GO:0008818">
    <property type="term" value="F:cobalamin 5'-phosphate synthase activity"/>
    <property type="evidence" value="ECO:0007669"/>
    <property type="project" value="UniProtKB-UniRule"/>
</dbReference>
<dbReference type="PANTHER" id="PTHR34148">
    <property type="entry name" value="ADENOSYLCOBINAMIDE-GDP RIBAZOLETRANSFERASE"/>
    <property type="match status" value="1"/>
</dbReference>
<proteinExistence type="inferred from homology"/>
<dbReference type="UniPathway" id="UPA00148">
    <property type="reaction ID" value="UER00238"/>
</dbReference>
<comment type="catalytic activity">
    <reaction evidence="17 19">
        <text>alpha-ribazole + adenosylcob(III)inamide-GDP = adenosylcob(III)alamin + GMP + H(+)</text>
        <dbReference type="Rhea" id="RHEA:16049"/>
        <dbReference type="ChEBI" id="CHEBI:10329"/>
        <dbReference type="ChEBI" id="CHEBI:15378"/>
        <dbReference type="ChEBI" id="CHEBI:18408"/>
        <dbReference type="ChEBI" id="CHEBI:58115"/>
        <dbReference type="ChEBI" id="CHEBI:60487"/>
        <dbReference type="EC" id="2.7.8.26"/>
    </reaction>
</comment>
<dbReference type="RefSeq" id="WP_068734359.1">
    <property type="nucleotide sequence ID" value="NZ_LVYV01000019.1"/>
</dbReference>
<evidence type="ECO:0000256" key="19">
    <source>
        <dbReference type="HAMAP-Rule" id="MF_00719"/>
    </source>
</evidence>
<evidence type="ECO:0000256" key="1">
    <source>
        <dbReference type="ARBA" id="ARBA00001946"/>
    </source>
</evidence>
<dbReference type="GO" id="GO:0051073">
    <property type="term" value="F:adenosylcobinamide-GDP ribazoletransferase activity"/>
    <property type="evidence" value="ECO:0007669"/>
    <property type="project" value="UniProtKB-UniRule"/>
</dbReference>
<comment type="subcellular location">
    <subcellularLocation>
        <location evidence="2 19">Cell membrane</location>
        <topology evidence="2 19">Multi-pass membrane protein</topology>
    </subcellularLocation>
</comment>
<evidence type="ECO:0000256" key="10">
    <source>
        <dbReference type="ARBA" id="ARBA00022692"/>
    </source>
</evidence>
<evidence type="ECO:0000256" key="12">
    <source>
        <dbReference type="ARBA" id="ARBA00022989"/>
    </source>
</evidence>
<evidence type="ECO:0000256" key="8">
    <source>
        <dbReference type="ARBA" id="ARBA00022573"/>
    </source>
</evidence>
<evidence type="ECO:0000256" key="2">
    <source>
        <dbReference type="ARBA" id="ARBA00004651"/>
    </source>
</evidence>
<evidence type="ECO:0000256" key="14">
    <source>
        <dbReference type="ARBA" id="ARBA00025228"/>
    </source>
</evidence>
<name>A0A163YV62_9BRAD</name>
<accession>A0A163YV62</accession>
<keyword evidence="10 19" id="KW-0812">Transmembrane</keyword>
<evidence type="ECO:0000313" key="21">
    <source>
        <dbReference type="Proteomes" id="UP000076574"/>
    </source>
</evidence>